<comment type="caution">
    <text evidence="2">The sequence shown here is derived from an EMBL/GenBank/DDBJ whole genome shotgun (WGS) entry which is preliminary data.</text>
</comment>
<dbReference type="PANTHER" id="PTHR43617">
    <property type="entry name" value="L-AMINO ACID N-ACETYLTRANSFERASE"/>
    <property type="match status" value="1"/>
</dbReference>
<dbReference type="InterPro" id="IPR016181">
    <property type="entry name" value="Acyl_CoA_acyltransferase"/>
</dbReference>
<dbReference type="RefSeq" id="WP_021283895.1">
    <property type="nucleotide sequence ID" value="NZ_JAGGLL010000012.1"/>
</dbReference>
<sequence>MRKISQLTNEIKQGILDYLYKDEMYNSILIELIENNSENLGELFISEDSKEIIGILHIKNDGNSDFTSFHYSTEQGLKAIAEEIKGLNYKKILLAGTLEKVSALLYLLGDKRQPEENIFYKLNVGKCKGISKNYRTKIRLAALNKQDIEKVKKFTAAFLEAETEEEVRSITDDKKILPKMKSGVYLLEYEGKAIGMARFIGKTKNYAEITSVYIDESYRNRGFGKELIGRMIEIAIKENKIPVLETWQTNMAARNTYEAMGFEEKGKYAFEFLT</sequence>
<evidence type="ECO:0000313" key="2">
    <source>
        <dbReference type="EMBL" id="MBP2022058.1"/>
    </source>
</evidence>
<feature type="domain" description="N-acetyltransferase" evidence="1">
    <location>
        <begin position="138"/>
        <end position="274"/>
    </location>
</feature>
<keyword evidence="3" id="KW-1185">Reference proteome</keyword>
<organism evidence="2 3">
    <name type="scientific">Clostridium punense</name>
    <dbReference type="NCBI Taxonomy" id="1054297"/>
    <lineage>
        <taxon>Bacteria</taxon>
        <taxon>Bacillati</taxon>
        <taxon>Bacillota</taxon>
        <taxon>Clostridia</taxon>
        <taxon>Eubacteriales</taxon>
        <taxon>Clostridiaceae</taxon>
        <taxon>Clostridium</taxon>
    </lineage>
</organism>
<protein>
    <submittedName>
        <fullName evidence="2">GNAT family acetyltransferase</fullName>
    </submittedName>
</protein>
<dbReference type="SUPFAM" id="SSF55729">
    <property type="entry name" value="Acyl-CoA N-acyltransferases (Nat)"/>
    <property type="match status" value="1"/>
</dbReference>
<evidence type="ECO:0000259" key="1">
    <source>
        <dbReference type="PROSITE" id="PS51186"/>
    </source>
</evidence>
<dbReference type="Pfam" id="PF00583">
    <property type="entry name" value="Acetyltransf_1"/>
    <property type="match status" value="1"/>
</dbReference>
<dbReference type="PANTHER" id="PTHR43617:SF33">
    <property type="entry name" value="SPORE COAT POLYSACCHARIDE BIOSYNTHESIS PROTEIN SPSD"/>
    <property type="match status" value="1"/>
</dbReference>
<dbReference type="EMBL" id="JAGGLL010000012">
    <property type="protein sequence ID" value="MBP2022058.1"/>
    <property type="molecule type" value="Genomic_DNA"/>
</dbReference>
<proteinExistence type="predicted"/>
<name>A0ABS4K2P6_9CLOT</name>
<gene>
    <name evidence="2" type="ORF">J2Z44_001859</name>
</gene>
<reference evidence="2 3" key="1">
    <citation type="submission" date="2021-03" db="EMBL/GenBank/DDBJ databases">
        <title>Genomic Encyclopedia of Type Strains, Phase IV (KMG-IV): sequencing the most valuable type-strain genomes for metagenomic binning, comparative biology and taxonomic classification.</title>
        <authorList>
            <person name="Goeker M."/>
        </authorList>
    </citation>
    <scope>NUCLEOTIDE SEQUENCE [LARGE SCALE GENOMIC DNA]</scope>
    <source>
        <strain evidence="2 3">DSM 28650</strain>
    </source>
</reference>
<dbReference type="Proteomes" id="UP001519308">
    <property type="component" value="Unassembled WGS sequence"/>
</dbReference>
<dbReference type="Gene3D" id="3.40.630.30">
    <property type="match status" value="1"/>
</dbReference>
<evidence type="ECO:0000313" key="3">
    <source>
        <dbReference type="Proteomes" id="UP001519308"/>
    </source>
</evidence>
<dbReference type="PROSITE" id="PS51186">
    <property type="entry name" value="GNAT"/>
    <property type="match status" value="1"/>
</dbReference>
<accession>A0ABS4K2P6</accession>
<dbReference type="CDD" id="cd04301">
    <property type="entry name" value="NAT_SF"/>
    <property type="match status" value="1"/>
</dbReference>
<dbReference type="InterPro" id="IPR050276">
    <property type="entry name" value="MshD_Acetyltransferase"/>
</dbReference>
<dbReference type="InterPro" id="IPR000182">
    <property type="entry name" value="GNAT_dom"/>
</dbReference>